<name>A0A4D9EQZ0_9SAUR</name>
<dbReference type="AlphaFoldDB" id="A0A4D9EQZ0"/>
<dbReference type="EMBL" id="QXTE01000016">
    <property type="protein sequence ID" value="TFK13217.1"/>
    <property type="molecule type" value="Genomic_DNA"/>
</dbReference>
<evidence type="ECO:0000313" key="1">
    <source>
        <dbReference type="EMBL" id="TFK13217.1"/>
    </source>
</evidence>
<dbReference type="Proteomes" id="UP000297703">
    <property type="component" value="Unassembled WGS sequence"/>
</dbReference>
<keyword evidence="2" id="KW-1185">Reference proteome</keyword>
<sequence>MGAMGRAAAVPQQTAPLSRLLRDAGPGSSRAVGVRLLWAVVPSRAMVGATCQLEGRGGVAGWQGVKAATRRPALAERGRLLRHGEADAAGEAVAAPSLTRLPAAPAWRWISGAPGWLPIACTPARLWQGETSEIRPCPPSHRLQTASVMPRPLSGTQGTGWGPHRGMVSVGLTPHSVQGLSRAELQ</sequence>
<reference evidence="1 2" key="1">
    <citation type="submission" date="2019-04" db="EMBL/GenBank/DDBJ databases">
        <title>Draft genome of the big-headed turtle Platysternon megacephalum.</title>
        <authorList>
            <person name="Gong S."/>
        </authorList>
    </citation>
    <scope>NUCLEOTIDE SEQUENCE [LARGE SCALE GENOMIC DNA]</scope>
    <source>
        <strain evidence="1">DO16091913</strain>
        <tissue evidence="1">Muscle</tissue>
    </source>
</reference>
<protein>
    <submittedName>
        <fullName evidence="1">IQ domain-containing protein H</fullName>
    </submittedName>
</protein>
<comment type="caution">
    <text evidence="1">The sequence shown here is derived from an EMBL/GenBank/DDBJ whole genome shotgun (WGS) entry which is preliminary data.</text>
</comment>
<reference evidence="1 2" key="2">
    <citation type="submission" date="2019-04" db="EMBL/GenBank/DDBJ databases">
        <title>The genome sequence of big-headed turtle.</title>
        <authorList>
            <person name="Gong S."/>
        </authorList>
    </citation>
    <scope>NUCLEOTIDE SEQUENCE [LARGE SCALE GENOMIC DNA]</scope>
    <source>
        <strain evidence="1">DO16091913</strain>
        <tissue evidence="1">Muscle</tissue>
    </source>
</reference>
<evidence type="ECO:0000313" key="2">
    <source>
        <dbReference type="Proteomes" id="UP000297703"/>
    </source>
</evidence>
<gene>
    <name evidence="1" type="ORF">DR999_PMT03160</name>
</gene>
<organism evidence="1 2">
    <name type="scientific">Platysternon megacephalum</name>
    <name type="common">big-headed turtle</name>
    <dbReference type="NCBI Taxonomy" id="55544"/>
    <lineage>
        <taxon>Eukaryota</taxon>
        <taxon>Metazoa</taxon>
        <taxon>Chordata</taxon>
        <taxon>Craniata</taxon>
        <taxon>Vertebrata</taxon>
        <taxon>Euteleostomi</taxon>
        <taxon>Archelosauria</taxon>
        <taxon>Testudinata</taxon>
        <taxon>Testudines</taxon>
        <taxon>Cryptodira</taxon>
        <taxon>Durocryptodira</taxon>
        <taxon>Testudinoidea</taxon>
        <taxon>Platysternidae</taxon>
        <taxon>Platysternon</taxon>
    </lineage>
</organism>
<accession>A0A4D9EQZ0</accession>
<proteinExistence type="predicted"/>